<organism evidence="5 6">
    <name type="scientific">Zoogloea ramigera</name>
    <dbReference type="NCBI Taxonomy" id="350"/>
    <lineage>
        <taxon>Bacteria</taxon>
        <taxon>Pseudomonadati</taxon>
        <taxon>Pseudomonadota</taxon>
        <taxon>Betaproteobacteria</taxon>
        <taxon>Rhodocyclales</taxon>
        <taxon>Zoogloeaceae</taxon>
        <taxon>Zoogloea</taxon>
    </lineage>
</organism>
<keyword evidence="6" id="KW-1185">Reference proteome</keyword>
<name>A0A4Y4CU50_ZOORA</name>
<dbReference type="EMBL" id="BJNV01000012">
    <property type="protein sequence ID" value="GEC94984.1"/>
    <property type="molecule type" value="Genomic_DNA"/>
</dbReference>
<dbReference type="InterPro" id="IPR014347">
    <property type="entry name" value="Tautomerase/MIF_sf"/>
</dbReference>
<dbReference type="NCBIfam" id="NF002571">
    <property type="entry name" value="PRK02220.1"/>
    <property type="match status" value="1"/>
</dbReference>
<dbReference type="PANTHER" id="PTHR35530">
    <property type="entry name" value="TAUTOMERASE-RELATED"/>
    <property type="match status" value="1"/>
</dbReference>
<evidence type="ECO:0000256" key="2">
    <source>
        <dbReference type="ARBA" id="ARBA00023235"/>
    </source>
</evidence>
<dbReference type="Proteomes" id="UP000318422">
    <property type="component" value="Unassembled WGS sequence"/>
</dbReference>
<keyword evidence="2" id="KW-0413">Isomerase</keyword>
<evidence type="ECO:0000256" key="3">
    <source>
        <dbReference type="PIRSR" id="PIRSR618191-1"/>
    </source>
</evidence>
<dbReference type="CDD" id="cd00491">
    <property type="entry name" value="4Oxalocrotonate_Tautomerase"/>
    <property type="match status" value="2"/>
</dbReference>
<dbReference type="SUPFAM" id="SSF55331">
    <property type="entry name" value="Tautomerase/MIF"/>
    <property type="match status" value="2"/>
</dbReference>
<evidence type="ECO:0000256" key="1">
    <source>
        <dbReference type="ARBA" id="ARBA00006723"/>
    </source>
</evidence>
<dbReference type="GO" id="GO:0016853">
    <property type="term" value="F:isomerase activity"/>
    <property type="evidence" value="ECO:0007669"/>
    <property type="project" value="UniProtKB-KW"/>
</dbReference>
<gene>
    <name evidence="5" type="ORF">ZRA01_10570</name>
</gene>
<protein>
    <submittedName>
        <fullName evidence="5">4-oxalocrotonate tautomerase</fullName>
    </submittedName>
</protein>
<feature type="active site" description="Proton acceptor; via imino nitrogen" evidence="3">
    <location>
        <position position="2"/>
    </location>
</feature>
<dbReference type="AlphaFoldDB" id="A0A4Y4CU50"/>
<dbReference type="InterPro" id="IPR018191">
    <property type="entry name" value="4-OT"/>
</dbReference>
<proteinExistence type="inferred from homology"/>
<dbReference type="Gene3D" id="3.30.429.10">
    <property type="entry name" value="Macrophage Migration Inhibitory Factor"/>
    <property type="match status" value="2"/>
</dbReference>
<feature type="domain" description="4-oxalocrotonate tautomerase-like" evidence="4">
    <location>
        <begin position="67"/>
        <end position="122"/>
    </location>
</feature>
<reference evidence="5 6" key="1">
    <citation type="submission" date="2019-06" db="EMBL/GenBank/DDBJ databases">
        <title>Whole genome shotgun sequence of Zoogloea ramigera NBRC 15342.</title>
        <authorList>
            <person name="Hosoyama A."/>
            <person name="Uohara A."/>
            <person name="Ohji S."/>
            <person name="Ichikawa N."/>
        </authorList>
    </citation>
    <scope>NUCLEOTIDE SEQUENCE [LARGE SCALE GENOMIC DNA]</scope>
    <source>
        <strain evidence="5 6">NBRC 15342</strain>
    </source>
</reference>
<evidence type="ECO:0000259" key="4">
    <source>
        <dbReference type="Pfam" id="PF01361"/>
    </source>
</evidence>
<feature type="domain" description="4-oxalocrotonate tautomerase-like" evidence="4">
    <location>
        <begin position="2"/>
        <end position="60"/>
    </location>
</feature>
<accession>A0A4Y4CU50</accession>
<comment type="caution">
    <text evidence="5">The sequence shown here is derived from an EMBL/GenBank/DDBJ whole genome shotgun (WGS) entry which is preliminary data.</text>
</comment>
<dbReference type="NCBIfam" id="TIGR00013">
    <property type="entry name" value="taut"/>
    <property type="match status" value="2"/>
</dbReference>
<dbReference type="Pfam" id="PF01361">
    <property type="entry name" value="Tautomerase"/>
    <property type="match status" value="2"/>
</dbReference>
<evidence type="ECO:0000313" key="6">
    <source>
        <dbReference type="Proteomes" id="UP000318422"/>
    </source>
</evidence>
<evidence type="ECO:0000313" key="5">
    <source>
        <dbReference type="EMBL" id="GEC94984.1"/>
    </source>
</evidence>
<comment type="similarity">
    <text evidence="1">Belongs to the 4-oxalocrotonate tautomerase family.</text>
</comment>
<dbReference type="PANTHER" id="PTHR35530:SF1">
    <property type="entry name" value="2-HYDROXYMUCONATE TAUTOMERASE"/>
    <property type="match status" value="1"/>
</dbReference>
<dbReference type="InterPro" id="IPR004370">
    <property type="entry name" value="4-OT-like_dom"/>
</dbReference>
<sequence>MPFAQVHITEGHSPEQKRVLIEKITQAVHDSIGAPKPNIRVWLRELPKTDYGIGGELVEALDDANAPFAQMFMMEGRTEEQKAAVIELVSQAFVTALGTALEKTRVWITEVPKTNWGIGGKTAKNIGR</sequence>